<dbReference type="PATRIC" id="fig|1423726.3.peg.642"/>
<dbReference type="Gene3D" id="2.60.40.1240">
    <property type="match status" value="1"/>
</dbReference>
<keyword evidence="1" id="KW-0732">Signal</keyword>
<evidence type="ECO:0000313" key="5">
    <source>
        <dbReference type="Proteomes" id="UP000051461"/>
    </source>
</evidence>
<dbReference type="EMBL" id="AZDA01000092">
    <property type="protein sequence ID" value="KRK34411.1"/>
    <property type="molecule type" value="Genomic_DNA"/>
</dbReference>
<dbReference type="STRING" id="1423726.FC07_GL000620"/>
<reference evidence="4 5" key="1">
    <citation type="journal article" date="2015" name="Genome Announc.">
        <title>Expanding the biotechnology potential of lactobacilli through comparative genomics of 213 strains and associated genera.</title>
        <authorList>
            <person name="Sun Z."/>
            <person name="Harris H.M."/>
            <person name="McCann A."/>
            <person name="Guo C."/>
            <person name="Argimon S."/>
            <person name="Zhang W."/>
            <person name="Yang X."/>
            <person name="Jeffery I.B."/>
            <person name="Cooney J.C."/>
            <person name="Kagawa T.F."/>
            <person name="Liu W."/>
            <person name="Song Y."/>
            <person name="Salvetti E."/>
            <person name="Wrobel A."/>
            <person name="Rasinkangas P."/>
            <person name="Parkhill J."/>
            <person name="Rea M.C."/>
            <person name="O'Sullivan O."/>
            <person name="Ritari J."/>
            <person name="Douillard F.P."/>
            <person name="Paul Ross R."/>
            <person name="Yang R."/>
            <person name="Briner A.E."/>
            <person name="Felis G.E."/>
            <person name="de Vos W.M."/>
            <person name="Barrangou R."/>
            <person name="Klaenhammer T.R."/>
            <person name="Caufield P.W."/>
            <person name="Cui Y."/>
            <person name="Zhang H."/>
            <person name="O'Toole P.W."/>
        </authorList>
    </citation>
    <scope>NUCLEOTIDE SEQUENCE [LARGE SCALE GENOMIC DNA]</scope>
    <source>
        <strain evidence="4 5">DSM 20003</strain>
    </source>
</reference>
<keyword evidence="5" id="KW-1185">Reference proteome</keyword>
<dbReference type="Proteomes" id="UP000051461">
    <property type="component" value="Unassembled WGS sequence"/>
</dbReference>
<organism evidence="4 5">
    <name type="scientific">Loigolactobacillus bifermentans DSM 20003</name>
    <dbReference type="NCBI Taxonomy" id="1423726"/>
    <lineage>
        <taxon>Bacteria</taxon>
        <taxon>Bacillati</taxon>
        <taxon>Bacillota</taxon>
        <taxon>Bacilli</taxon>
        <taxon>Lactobacillales</taxon>
        <taxon>Lactobacillaceae</taxon>
        <taxon>Loigolactobacillus</taxon>
    </lineage>
</organism>
<evidence type="ECO:0000256" key="1">
    <source>
        <dbReference type="ARBA" id="ARBA00022729"/>
    </source>
</evidence>
<feature type="domain" description="DUF5067" evidence="3">
    <location>
        <begin position="165"/>
        <end position="280"/>
    </location>
</feature>
<sequence>MGLLGVGIVSLSLAGCSNSANNSGSTKDTAVKLTKQDLRDKYANTSDAQANAYNAMLDNAENKISDSEYSTKLQTALEKINKQNENLDATSTNKSAARDLKKFNDFGADTIIDLKNNNGEEFNKDAKAQTKVNNKVRPEINAPHPANFNKTIKRWHKYASNQPHTTKNSIVTPDYTITITKTETTPHFESGTDLVIYYDFKNTSSDQNIEPEDEFMNGEITQENDTSIVTLNTGNPDNSDPFASLEEASQQKVKPGATVQCAIDYELDNSDNVVKMTAKDENLNKIGSLTIWNPND</sequence>
<feature type="coiled-coil region" evidence="2">
    <location>
        <begin position="43"/>
        <end position="93"/>
    </location>
</feature>
<evidence type="ECO:0000256" key="2">
    <source>
        <dbReference type="SAM" id="Coils"/>
    </source>
</evidence>
<comment type="caution">
    <text evidence="4">The sequence shown here is derived from an EMBL/GenBank/DDBJ whole genome shotgun (WGS) entry which is preliminary data.</text>
</comment>
<name>A0A0R1GK75_9LACO</name>
<dbReference type="InterPro" id="IPR031989">
    <property type="entry name" value="DUF5067"/>
</dbReference>
<evidence type="ECO:0000259" key="3">
    <source>
        <dbReference type="Pfam" id="PF16729"/>
    </source>
</evidence>
<dbReference type="AlphaFoldDB" id="A0A0R1GK75"/>
<evidence type="ECO:0000313" key="4">
    <source>
        <dbReference type="EMBL" id="KRK34411.1"/>
    </source>
</evidence>
<dbReference type="Pfam" id="PF16729">
    <property type="entry name" value="DUF5067"/>
    <property type="match status" value="1"/>
</dbReference>
<protein>
    <recommendedName>
        <fullName evidence="3">DUF5067 domain-containing protein</fullName>
    </recommendedName>
</protein>
<proteinExistence type="predicted"/>
<dbReference type="InterPro" id="IPR029050">
    <property type="entry name" value="Immunoprotect_excell_Ig-like"/>
</dbReference>
<accession>A0A0R1GK75</accession>
<keyword evidence="2" id="KW-0175">Coiled coil</keyword>
<gene>
    <name evidence="4" type="ORF">FC07_GL000620</name>
</gene>